<dbReference type="GO" id="GO:0043565">
    <property type="term" value="F:sequence-specific DNA binding"/>
    <property type="evidence" value="ECO:0007669"/>
    <property type="project" value="InterPro"/>
</dbReference>
<evidence type="ECO:0000256" key="3">
    <source>
        <dbReference type="ARBA" id="ARBA00023163"/>
    </source>
</evidence>
<dbReference type="Pfam" id="PF12833">
    <property type="entry name" value="HTH_18"/>
    <property type="match status" value="1"/>
</dbReference>
<protein>
    <submittedName>
        <fullName evidence="5">AraC-like DNA-binding protein</fullName>
    </submittedName>
</protein>
<name>A0A840AG20_9HYPH</name>
<dbReference type="InterPro" id="IPR035418">
    <property type="entry name" value="AraC-bd_2"/>
</dbReference>
<keyword evidence="2 5" id="KW-0238">DNA-binding</keyword>
<dbReference type="AlphaFoldDB" id="A0A840AG20"/>
<gene>
    <name evidence="5" type="ORF">GGR25_000328</name>
</gene>
<keyword evidence="1" id="KW-0805">Transcription regulation</keyword>
<evidence type="ECO:0000313" key="6">
    <source>
        <dbReference type="Proteomes" id="UP000553963"/>
    </source>
</evidence>
<dbReference type="EMBL" id="JACIDS010000001">
    <property type="protein sequence ID" value="MBB3929309.1"/>
    <property type="molecule type" value="Genomic_DNA"/>
</dbReference>
<keyword evidence="6" id="KW-1185">Reference proteome</keyword>
<evidence type="ECO:0000256" key="2">
    <source>
        <dbReference type="ARBA" id="ARBA00023125"/>
    </source>
</evidence>
<evidence type="ECO:0000259" key="4">
    <source>
        <dbReference type="PROSITE" id="PS01124"/>
    </source>
</evidence>
<dbReference type="Pfam" id="PF14525">
    <property type="entry name" value="AraC_binding_2"/>
    <property type="match status" value="1"/>
</dbReference>
<comment type="caution">
    <text evidence="5">The sequence shown here is derived from an EMBL/GenBank/DDBJ whole genome shotgun (WGS) entry which is preliminary data.</text>
</comment>
<dbReference type="Proteomes" id="UP000553963">
    <property type="component" value="Unassembled WGS sequence"/>
</dbReference>
<dbReference type="GO" id="GO:0003700">
    <property type="term" value="F:DNA-binding transcription factor activity"/>
    <property type="evidence" value="ECO:0007669"/>
    <property type="project" value="InterPro"/>
</dbReference>
<evidence type="ECO:0000256" key="1">
    <source>
        <dbReference type="ARBA" id="ARBA00023015"/>
    </source>
</evidence>
<evidence type="ECO:0000313" key="5">
    <source>
        <dbReference type="EMBL" id="MBB3929309.1"/>
    </source>
</evidence>
<proteinExistence type="predicted"/>
<sequence length="328" mass="35689">MESLQSVPLEPFRLVDTHDTDEAREAIGRIFCPHFLVPRADRAQFHARHNAAVQPGYSVNFVSYGAEVEIDPGELSRFFLLQIPVRGGAEVRCGGRTTLAEAGQRASILSPTLASRMVWGEGCEKLIVLLLRETVEQLYAALTHRPADVIEFEPGFDLTSPVGRGVLQHVQLLLHAAEQGDALPDAYRVMLRDGLSTLLLTSLAHSRSVALARPEADGGPRAVQRAMQFIEAAYARPFSAADVAEAAGVSLRALQDAFRKARDESLWQAVQGVRLEKLRASLMQAGETASVADAVYAAGLGHLGRAAAAYQTRFGESPSQTLRRAQRR</sequence>
<dbReference type="PANTHER" id="PTHR46796:SF12">
    <property type="entry name" value="HTH-TYPE DNA-BINDING TRANSCRIPTIONAL ACTIVATOR EUTR"/>
    <property type="match status" value="1"/>
</dbReference>
<dbReference type="InterPro" id="IPR050204">
    <property type="entry name" value="AraC_XylS_family_regulators"/>
</dbReference>
<dbReference type="PROSITE" id="PS01124">
    <property type="entry name" value="HTH_ARAC_FAMILY_2"/>
    <property type="match status" value="1"/>
</dbReference>
<dbReference type="InterPro" id="IPR018060">
    <property type="entry name" value="HTH_AraC"/>
</dbReference>
<feature type="domain" description="HTH araC/xylS-type" evidence="4">
    <location>
        <begin position="224"/>
        <end position="324"/>
    </location>
</feature>
<reference evidence="5 6" key="1">
    <citation type="submission" date="2020-08" db="EMBL/GenBank/DDBJ databases">
        <title>Genomic Encyclopedia of Type Strains, Phase IV (KMG-IV): sequencing the most valuable type-strain genomes for metagenomic binning, comparative biology and taxonomic classification.</title>
        <authorList>
            <person name="Goeker M."/>
        </authorList>
    </citation>
    <scope>NUCLEOTIDE SEQUENCE [LARGE SCALE GENOMIC DNA]</scope>
    <source>
        <strain evidence="5 6">DSM 25966</strain>
    </source>
</reference>
<dbReference type="PANTHER" id="PTHR46796">
    <property type="entry name" value="HTH-TYPE TRANSCRIPTIONAL ACTIVATOR RHAS-RELATED"/>
    <property type="match status" value="1"/>
</dbReference>
<dbReference type="Gene3D" id="1.10.10.60">
    <property type="entry name" value="Homeodomain-like"/>
    <property type="match status" value="1"/>
</dbReference>
<dbReference type="SUPFAM" id="SSF46689">
    <property type="entry name" value="Homeodomain-like"/>
    <property type="match status" value="1"/>
</dbReference>
<accession>A0A840AG20</accession>
<dbReference type="InterPro" id="IPR009057">
    <property type="entry name" value="Homeodomain-like_sf"/>
</dbReference>
<dbReference type="SMART" id="SM00342">
    <property type="entry name" value="HTH_ARAC"/>
    <property type="match status" value="1"/>
</dbReference>
<keyword evidence="3" id="KW-0804">Transcription</keyword>
<organism evidence="5 6">
    <name type="scientific">Kaistia hirudinis</name>
    <dbReference type="NCBI Taxonomy" id="1293440"/>
    <lineage>
        <taxon>Bacteria</taxon>
        <taxon>Pseudomonadati</taxon>
        <taxon>Pseudomonadota</taxon>
        <taxon>Alphaproteobacteria</taxon>
        <taxon>Hyphomicrobiales</taxon>
        <taxon>Kaistiaceae</taxon>
        <taxon>Kaistia</taxon>
    </lineage>
</organism>
<dbReference type="RefSeq" id="WP_183396978.1">
    <property type="nucleotide sequence ID" value="NZ_JACIDS010000001.1"/>
</dbReference>